<comment type="caution">
    <text evidence="2">The sequence shown here is derived from an EMBL/GenBank/DDBJ whole genome shotgun (WGS) entry which is preliminary data.</text>
</comment>
<dbReference type="RefSeq" id="WP_184727726.1">
    <property type="nucleotide sequence ID" value="NZ_JACHIW010000001.1"/>
</dbReference>
<dbReference type="InterPro" id="IPR007278">
    <property type="entry name" value="DUF397"/>
</dbReference>
<gene>
    <name evidence="2" type="ORF">BJ970_004155</name>
</gene>
<evidence type="ECO:0000259" key="1">
    <source>
        <dbReference type="Pfam" id="PF04149"/>
    </source>
</evidence>
<keyword evidence="3" id="KW-1185">Reference proteome</keyword>
<proteinExistence type="predicted"/>
<reference evidence="2 3" key="1">
    <citation type="submission" date="2020-08" db="EMBL/GenBank/DDBJ databases">
        <title>Sequencing the genomes of 1000 actinobacteria strains.</title>
        <authorList>
            <person name="Klenk H.-P."/>
        </authorList>
    </citation>
    <scope>NUCLEOTIDE SEQUENCE [LARGE SCALE GENOMIC DNA]</scope>
    <source>
        <strain evidence="2 3">DSM 45584</strain>
    </source>
</reference>
<dbReference type="AlphaFoldDB" id="A0A840QA45"/>
<dbReference type="Proteomes" id="UP000584374">
    <property type="component" value="Unassembled WGS sequence"/>
</dbReference>
<name>A0A840QA45_9PSEU</name>
<dbReference type="EMBL" id="JACHIW010000001">
    <property type="protein sequence ID" value="MBB5156621.1"/>
    <property type="molecule type" value="Genomic_DNA"/>
</dbReference>
<feature type="domain" description="DUF397" evidence="1">
    <location>
        <begin position="29"/>
        <end position="80"/>
    </location>
</feature>
<evidence type="ECO:0000313" key="3">
    <source>
        <dbReference type="Proteomes" id="UP000584374"/>
    </source>
</evidence>
<sequence>MTGAPTGWRKSSHSAHQVTCVEVGQIEGDWPESSQSQQETGRAEVAPVTCRAAVRDSKDRAAGYFTTTAQQWRLFVTAVKAGRFQA</sequence>
<organism evidence="2 3">
    <name type="scientific">Saccharopolyspora phatthalungensis</name>
    <dbReference type="NCBI Taxonomy" id="664693"/>
    <lineage>
        <taxon>Bacteria</taxon>
        <taxon>Bacillati</taxon>
        <taxon>Actinomycetota</taxon>
        <taxon>Actinomycetes</taxon>
        <taxon>Pseudonocardiales</taxon>
        <taxon>Pseudonocardiaceae</taxon>
        <taxon>Saccharopolyspora</taxon>
    </lineage>
</organism>
<dbReference type="Pfam" id="PF04149">
    <property type="entry name" value="DUF397"/>
    <property type="match status" value="1"/>
</dbReference>
<evidence type="ECO:0000313" key="2">
    <source>
        <dbReference type="EMBL" id="MBB5156621.1"/>
    </source>
</evidence>
<accession>A0A840QA45</accession>
<protein>
    <recommendedName>
        <fullName evidence="1">DUF397 domain-containing protein</fullName>
    </recommendedName>
</protein>